<accession>A0ABN9UNP8</accession>
<dbReference type="EMBL" id="CAUYUJ010016061">
    <property type="protein sequence ID" value="CAK0861436.1"/>
    <property type="molecule type" value="Genomic_DNA"/>
</dbReference>
<evidence type="ECO:0000256" key="1">
    <source>
        <dbReference type="SAM" id="Coils"/>
    </source>
</evidence>
<gene>
    <name evidence="2" type="ORF">PCOR1329_LOCUS50108</name>
</gene>
<keyword evidence="1" id="KW-0175">Coiled coil</keyword>
<reference evidence="2" key="1">
    <citation type="submission" date="2023-10" db="EMBL/GenBank/DDBJ databases">
        <authorList>
            <person name="Chen Y."/>
            <person name="Shah S."/>
            <person name="Dougan E. K."/>
            <person name="Thang M."/>
            <person name="Chan C."/>
        </authorList>
    </citation>
    <scope>NUCLEOTIDE SEQUENCE [LARGE SCALE GENOMIC DNA]</scope>
</reference>
<organism evidence="2 3">
    <name type="scientific">Prorocentrum cordatum</name>
    <dbReference type="NCBI Taxonomy" id="2364126"/>
    <lineage>
        <taxon>Eukaryota</taxon>
        <taxon>Sar</taxon>
        <taxon>Alveolata</taxon>
        <taxon>Dinophyceae</taxon>
        <taxon>Prorocentrales</taxon>
        <taxon>Prorocentraceae</taxon>
        <taxon>Prorocentrum</taxon>
    </lineage>
</organism>
<keyword evidence="3" id="KW-1185">Reference proteome</keyword>
<feature type="coiled-coil region" evidence="1">
    <location>
        <begin position="67"/>
        <end position="120"/>
    </location>
</feature>
<name>A0ABN9UNP8_9DINO</name>
<dbReference type="Proteomes" id="UP001189429">
    <property type="component" value="Unassembled WGS sequence"/>
</dbReference>
<protein>
    <submittedName>
        <fullName evidence="2">Uncharacterized protein</fullName>
    </submittedName>
</protein>
<comment type="caution">
    <text evidence="2">The sequence shown here is derived from an EMBL/GenBank/DDBJ whole genome shotgun (WGS) entry which is preliminary data.</text>
</comment>
<evidence type="ECO:0000313" key="2">
    <source>
        <dbReference type="EMBL" id="CAK0861436.1"/>
    </source>
</evidence>
<proteinExistence type="predicted"/>
<sequence>MSLFVKPLLGDFAGRFEECYQITSALHRRADDLGVAVQQRPPDADVGRAVMGERAPDRPARNQKRFNDELIERVSGIAQRIKTIEQQQRSTVFHPPGEAHDGTKETLQALAVEIADLRRRPDLIFESAHVALVDWGGRTGGRLCWPSLRRSSCPVPSAPRATPTRAS</sequence>
<evidence type="ECO:0000313" key="3">
    <source>
        <dbReference type="Proteomes" id="UP001189429"/>
    </source>
</evidence>